<dbReference type="GO" id="GO:0016891">
    <property type="term" value="F:RNA endonuclease activity producing 5'-phosphomonoesters, hydrolytic mechanism"/>
    <property type="evidence" value="ECO:0007669"/>
    <property type="project" value="InterPro"/>
</dbReference>
<reference evidence="2" key="1">
    <citation type="journal article" date="2021" name="Antonie Van Leeuwenhoek">
        <title>Draft genome and description of Waterburya agarophytonicola gen. nov. sp. nov. (Pleurocapsales, Cyanobacteria): a seaweed symbiont.</title>
        <authorList>
            <person name="Bonthond G."/>
            <person name="Shalygin S."/>
            <person name="Bayer T."/>
            <person name="Weinberger F."/>
        </authorList>
    </citation>
    <scope>NUCLEOTIDE SEQUENCE</scope>
    <source>
        <strain evidence="2">KI4</strain>
    </source>
</reference>
<evidence type="ECO:0000259" key="1">
    <source>
        <dbReference type="PROSITE" id="PS51327"/>
    </source>
</evidence>
<sequence length="182" mass="20980">MLKSLLLSSILLVSQSTKSDRTVDNFYNEGNFSNAFSPYAISPNFRELKHKLEGYGFVVNIAIPPDYQLTPQRQDFQRRRVRKPYGLLNASNKSIWINPIVFELGISQPVLIHETIHAAQFCQGKGNLQVLELDIEPIKQAQPFFKRYVNTYSQQIEREAYVVQTQTNSYELAVSLLDKYCQ</sequence>
<comment type="caution">
    <text evidence="2">The sequence shown here is derived from an EMBL/GenBank/DDBJ whole genome shotgun (WGS) entry which is preliminary data.</text>
</comment>
<accession>A0A964BP55</accession>
<evidence type="ECO:0000313" key="3">
    <source>
        <dbReference type="Proteomes" id="UP000729733"/>
    </source>
</evidence>
<dbReference type="EMBL" id="JADWDC010000008">
    <property type="protein sequence ID" value="MCC0176287.1"/>
    <property type="molecule type" value="Genomic_DNA"/>
</dbReference>
<dbReference type="AlphaFoldDB" id="A0A964BP55"/>
<evidence type="ECO:0000313" key="2">
    <source>
        <dbReference type="EMBL" id="MCC0176287.1"/>
    </source>
</evidence>
<protein>
    <recommendedName>
        <fullName evidence="1">Dicer dsRNA-binding fold domain-containing protein</fullName>
    </recommendedName>
</protein>
<keyword evidence="3" id="KW-1185">Reference proteome</keyword>
<dbReference type="Proteomes" id="UP000729733">
    <property type="component" value="Unassembled WGS sequence"/>
</dbReference>
<gene>
    <name evidence="2" type="ORF">I4641_04765</name>
</gene>
<proteinExistence type="predicted"/>
<name>A0A964BP55_9CYAN</name>
<dbReference type="PROSITE" id="PS51327">
    <property type="entry name" value="DICER_DSRBF"/>
    <property type="match status" value="1"/>
</dbReference>
<dbReference type="InterPro" id="IPR005034">
    <property type="entry name" value="Dicer_dimerisation"/>
</dbReference>
<feature type="domain" description="Dicer dsRNA-binding fold" evidence="1">
    <location>
        <begin position="173"/>
        <end position="182"/>
    </location>
</feature>
<dbReference type="RefSeq" id="WP_229639329.1">
    <property type="nucleotide sequence ID" value="NZ_JADWDC010000008.1"/>
</dbReference>
<organism evidence="2 3">
    <name type="scientific">Waterburya agarophytonicola KI4</name>
    <dbReference type="NCBI Taxonomy" id="2874699"/>
    <lineage>
        <taxon>Bacteria</taxon>
        <taxon>Bacillati</taxon>
        <taxon>Cyanobacteriota</taxon>
        <taxon>Cyanophyceae</taxon>
        <taxon>Pleurocapsales</taxon>
        <taxon>Hyellaceae</taxon>
        <taxon>Waterburya</taxon>
        <taxon>Waterburya agarophytonicola</taxon>
    </lineage>
</organism>